<reference evidence="7 8" key="1">
    <citation type="submission" date="2017-09" db="EMBL/GenBank/DDBJ databases">
        <title>Depth-based differentiation of microbial function through sediment-hosted aquifers and enrichment of novel symbionts in the deep terrestrial subsurface.</title>
        <authorList>
            <person name="Probst A.J."/>
            <person name="Ladd B."/>
            <person name="Jarett J.K."/>
            <person name="Geller-Mcgrath D.E."/>
            <person name="Sieber C.M."/>
            <person name="Emerson J.B."/>
            <person name="Anantharaman K."/>
            <person name="Thomas B.C."/>
            <person name="Malmstrom R."/>
            <person name="Stieglmeier M."/>
            <person name="Klingl A."/>
            <person name="Woyke T."/>
            <person name="Ryan C.M."/>
            <person name="Banfield J.F."/>
        </authorList>
    </citation>
    <scope>NUCLEOTIDE SEQUENCE [LARGE SCALE GENOMIC DNA]</scope>
    <source>
        <strain evidence="7">CG23_combo_of_CG06-09_8_20_14_all_47_9</strain>
    </source>
</reference>
<feature type="domain" description="Peptidase M20 dimerisation" evidence="6">
    <location>
        <begin position="156"/>
        <end position="254"/>
    </location>
</feature>
<evidence type="ECO:0000256" key="2">
    <source>
        <dbReference type="ARBA" id="ARBA00006247"/>
    </source>
</evidence>
<comment type="caution">
    <text evidence="7">The sequence shown here is derived from an EMBL/GenBank/DDBJ whole genome shotgun (WGS) entry which is preliminary data.</text>
</comment>
<proteinExistence type="inferred from homology"/>
<dbReference type="InterPro" id="IPR036264">
    <property type="entry name" value="Bact_exopeptidase_dim_dom"/>
</dbReference>
<gene>
    <name evidence="7" type="ORF">COX09_05205</name>
</gene>
<dbReference type="AlphaFoldDB" id="A0A2H0B2B0"/>
<dbReference type="SUPFAM" id="SSF53187">
    <property type="entry name" value="Zn-dependent exopeptidases"/>
    <property type="match status" value="1"/>
</dbReference>
<keyword evidence="3" id="KW-0479">Metal-binding</keyword>
<protein>
    <recommendedName>
        <fullName evidence="6">Peptidase M20 dimerisation domain-containing protein</fullName>
    </recommendedName>
</protein>
<dbReference type="Pfam" id="PF07687">
    <property type="entry name" value="M20_dimer"/>
    <property type="match status" value="1"/>
</dbReference>
<evidence type="ECO:0000259" key="6">
    <source>
        <dbReference type="Pfam" id="PF07687"/>
    </source>
</evidence>
<dbReference type="Proteomes" id="UP000231081">
    <property type="component" value="Unassembled WGS sequence"/>
</dbReference>
<dbReference type="Pfam" id="PF01546">
    <property type="entry name" value="Peptidase_M20"/>
    <property type="match status" value="1"/>
</dbReference>
<keyword evidence="5" id="KW-0862">Zinc</keyword>
<evidence type="ECO:0000256" key="3">
    <source>
        <dbReference type="ARBA" id="ARBA00022723"/>
    </source>
</evidence>
<evidence type="ECO:0000256" key="4">
    <source>
        <dbReference type="ARBA" id="ARBA00022801"/>
    </source>
</evidence>
<evidence type="ECO:0000313" key="8">
    <source>
        <dbReference type="Proteomes" id="UP000231081"/>
    </source>
</evidence>
<evidence type="ECO:0000256" key="1">
    <source>
        <dbReference type="ARBA" id="ARBA00001947"/>
    </source>
</evidence>
<comment type="similarity">
    <text evidence="2">Belongs to the peptidase M20A family.</text>
</comment>
<evidence type="ECO:0000313" key="7">
    <source>
        <dbReference type="EMBL" id="PIP51784.1"/>
    </source>
</evidence>
<name>A0A2H0B2B0_9BACT</name>
<dbReference type="EMBL" id="PCSQ01000135">
    <property type="protein sequence ID" value="PIP51784.1"/>
    <property type="molecule type" value="Genomic_DNA"/>
</dbReference>
<comment type="cofactor">
    <cofactor evidence="1">
        <name>Zn(2+)</name>
        <dbReference type="ChEBI" id="CHEBI:29105"/>
    </cofactor>
</comment>
<dbReference type="Gene3D" id="3.30.70.360">
    <property type="match status" value="1"/>
</dbReference>
<dbReference type="GO" id="GO:0046872">
    <property type="term" value="F:metal ion binding"/>
    <property type="evidence" value="ECO:0007669"/>
    <property type="project" value="UniProtKB-KW"/>
</dbReference>
<dbReference type="PANTHER" id="PTHR43808:SF8">
    <property type="entry name" value="PEPTIDASE M20 DIMERISATION DOMAIN-CONTAINING PROTEIN"/>
    <property type="match status" value="1"/>
</dbReference>
<dbReference type="Gene3D" id="3.40.630.10">
    <property type="entry name" value="Zn peptidases"/>
    <property type="match status" value="1"/>
</dbReference>
<sequence>MDKILILAKKLIKISNPTEALKLCLTELKDFKLEKFTKNGYPSALIHNQKKSYRQFKIILNGHLDVIPGKSFQYTPKISKDRLSGVGSMDMKSNVACLIAVFKKVANKVKYPIALQLVTDEEIGGLNGTKYQVDQGVRADLVIAGETTNFQITNQAKGILWLKISTLGKTAHGAYPWKGDNAVWKMQHFLSLLAKKFPNPKKPGRSTSVNLARIETKNQAFNKIPDDCSVWLDIRFPSRDENSILKKIKSLLSKSFSLKVILKEPAIIVNKNNKIIKILKAATEKIMKSKAQYRQAQGSSDARHFTKINCPAIEFGPIGGGIGTDKEWVSIKSLEKYSQILQEFLLSLS</sequence>
<accession>A0A2H0B2B0</accession>
<organism evidence="7 8">
    <name type="scientific">Candidatus Beckwithbacteria bacterium CG23_combo_of_CG06-09_8_20_14_all_47_9</name>
    <dbReference type="NCBI Taxonomy" id="1974498"/>
    <lineage>
        <taxon>Bacteria</taxon>
        <taxon>Candidatus Beckwithiibacteriota</taxon>
    </lineage>
</organism>
<evidence type="ECO:0000256" key="5">
    <source>
        <dbReference type="ARBA" id="ARBA00022833"/>
    </source>
</evidence>
<dbReference type="PANTHER" id="PTHR43808">
    <property type="entry name" value="ACETYLORNITHINE DEACETYLASE"/>
    <property type="match status" value="1"/>
</dbReference>
<dbReference type="InterPro" id="IPR011650">
    <property type="entry name" value="Peptidase_M20_dimer"/>
</dbReference>
<dbReference type="SUPFAM" id="SSF55031">
    <property type="entry name" value="Bacterial exopeptidase dimerisation domain"/>
    <property type="match status" value="1"/>
</dbReference>
<keyword evidence="4" id="KW-0378">Hydrolase</keyword>
<dbReference type="GO" id="GO:0016787">
    <property type="term" value="F:hydrolase activity"/>
    <property type="evidence" value="ECO:0007669"/>
    <property type="project" value="UniProtKB-KW"/>
</dbReference>
<dbReference type="InterPro" id="IPR050072">
    <property type="entry name" value="Peptidase_M20A"/>
</dbReference>
<dbReference type="InterPro" id="IPR002933">
    <property type="entry name" value="Peptidase_M20"/>
</dbReference>